<dbReference type="EMBL" id="JAPFFF010000012">
    <property type="protein sequence ID" value="KAK8876242.1"/>
    <property type="molecule type" value="Genomic_DNA"/>
</dbReference>
<name>A0ABR2JF67_9EUKA</name>
<dbReference type="Proteomes" id="UP001470230">
    <property type="component" value="Unassembled WGS sequence"/>
</dbReference>
<sequence length="2154" mass="252925">MYSEDFSFYYMNKIYPFNLALFQKYSSYNLQPFLVIPNCFFLLSDEDNFPNLSAYSIHSFIDYCQNKNTKLDQSNALPIYFLSKKYKVESLTKKVEKYITDHKYEVIDEYLSKVNERNDFNSKIEELISFYLSDYFYDDRLFSIPLSSMHRILSMYISCNRIQDQNNDEIPIIDLLFNFIEKNGHQASFLFSLFKFRNDSFEYLNEKLSENASLIDIEFMKPIFFQSISFIGKKQRESEAEIRRENRRNIESIRSNCVSLFNEVINNDALKSPILNDSENSEKPFSSTFIKYSMLYSIRSIFNSTFVSNDKIQKDNFLENVKKPSKFDILNLLMKENLFSKSSSILLENRDYIEIISTVALIRTKQTKKSIINLFMLIEKKPSLIEFVDSIFPNFFFKENEFKMIIFWIPLMKSFITNNIRFSLSIDGNTFNFNDESPIECKVELIMNKRINLSLCHESKIRYADKSGTFSLDVNDDILIYCMLSELSKSKMKTDLPMTSDEIFHFYFDEASKKRDFSNLRMNHLLSVKDLFESNNSSLISLIWNLVFTLSELEITEISTLIDPVESHLLIAVQKMFMFANSENLQGIINWSKWAEQFEQHIQTISACVLNLNTSYENINSLIDKIGKGINSLKEASESANQFCSFDEIITKCENENKRIFDIKAIRDRIRGNLEELWYYLDSQDIHDEKYIDMKNSMISKLFKLEFFKEEEFTNLKKIIDQFIVSSKLITKEEEKEHIDWPIINLESNSLAKTKAETNQLIDSLIFYSKVKSLLKEIRKTNNMMTALTELNNFPEMINSNQIFLKNLLQVSDDEKFNLSKKNYQIARHSLESSMIMKLYNINSMFITNPRYLCDFINNLEKRNSCKEDDIYWIDVTIKEKSEDFLLSIPKFDPNSLVFLIVNSTSKGNYVAGNLLSDIKDLNLPFKKELSFLLNIKFGSFIEAAKAIGQVFYNIILYEDKIPPQSYEDLKNLYNGPLELHENKMRIIEKLKILFSIADSLENWTNSGFSFNDTFFLSMKWKELLYNETLLNNYPSFLFWICRNQDCAKQIIDVYHKFSPSKKTIPLWLIYLRMITSKQCLRLVSDSKTDIFKIINKAITNQIITYLDESHLLKKKINYDWLNLLTTTIPKKMQNAKIKIFHDFMGHLSFDNLDNLSREIKEKKHQYIKDSVSELTSLILSDKTQELIKNTFTEKSSICHFLSYPSKYIQNKIDQILKDHKKETLFKFSYDIIDISKEEQKSEISFDFTGQINNEILASPILYLSSENEIKSTINKLQLQIGPLFPSLLSDEPIYINMMSFIEDKINLSLDCPNHSDILSIKEGKIMNKMPLQFCITPPKVMCSPKEEVINITGNVNMSIKRVEEKQFPFDITLILAPMKVFLRCIQFPLSKLENNIFRLCCDQVNSGETIDIEVNNYYLPELFKLSIELDPLVGNRAEKPSFILDDKKKLISLLIPNTDKPIRSEFDIIIKFSKKLETKIHCDFVIRPIFFTFEIFNILDKEYSDNDCQVILTKPEIIQPLHFRVFTPYPIKDEAKLSYNFPSFINVKGITLNGETIDDISFLEVKDQLLFDLNVSLSYDESTKYDDECSITLEIRNFHQTIQFKFINLPENSLNPNDENAEEKNNEFLSLYDCHFYSYEKSEWQKIDTNETIKNLVKEVKPYIITTPFTSYTNIDKFSVVNYNHEDDSDLVSNSNRLNIMYVQISDDYSLCVTDQSKYTKTKTEKNMFFMNKKVTTSFYSIIGYADADQKNWFPVLDQYPDLENKELFDYDISSENINKAKQNYKEISDFYANLDASNHTLDSIKILTKLLFTKPDLIKAFYLIKYFPNDLQSKFKDVLKAMTEYVLSQKIEYRDINFLISYNSFITFLRVFKERYQEIQLYQFCLELDISTEIIQERIDKSFAELFSFDAHKEYAISKDISSPLEKKITQISRIEIFPLPEQSDRFECFLVNENADASEMPEKTNFEVFNNEKAISMNIDETVLFLPSTALELDDSISSYMEYIQSYSQGALLLPAFIFHHLFNDKDMKQPEEYFGNLFNLYQKVTKESQEIKCVLSSQINQFINLFRICVNKLKKSGIKFDIDQFQECAYEHVDMISKPENDLPPLQKIEWEDKMNYFLGKNQRPPMSKAKVVRILKNATKVKEKVANGS</sequence>
<reference evidence="1 2" key="1">
    <citation type="submission" date="2024-04" db="EMBL/GenBank/DDBJ databases">
        <title>Tritrichomonas musculus Genome.</title>
        <authorList>
            <person name="Alves-Ferreira E."/>
            <person name="Grigg M."/>
            <person name="Lorenzi H."/>
            <person name="Galac M."/>
        </authorList>
    </citation>
    <scope>NUCLEOTIDE SEQUENCE [LARGE SCALE GENOMIC DNA]</scope>
    <source>
        <strain evidence="1 2">EAF2021</strain>
    </source>
</reference>
<organism evidence="1 2">
    <name type="scientific">Tritrichomonas musculus</name>
    <dbReference type="NCBI Taxonomy" id="1915356"/>
    <lineage>
        <taxon>Eukaryota</taxon>
        <taxon>Metamonada</taxon>
        <taxon>Parabasalia</taxon>
        <taxon>Tritrichomonadida</taxon>
        <taxon>Tritrichomonadidae</taxon>
        <taxon>Tritrichomonas</taxon>
    </lineage>
</organism>
<proteinExistence type="predicted"/>
<evidence type="ECO:0000313" key="1">
    <source>
        <dbReference type="EMBL" id="KAK8876242.1"/>
    </source>
</evidence>
<accession>A0ABR2JF67</accession>
<comment type="caution">
    <text evidence="1">The sequence shown here is derived from an EMBL/GenBank/DDBJ whole genome shotgun (WGS) entry which is preliminary data.</text>
</comment>
<evidence type="ECO:0000313" key="2">
    <source>
        <dbReference type="Proteomes" id="UP001470230"/>
    </source>
</evidence>
<keyword evidence="2" id="KW-1185">Reference proteome</keyword>
<gene>
    <name evidence="1" type="ORF">M9Y10_006437</name>
</gene>
<protein>
    <submittedName>
        <fullName evidence="1">Uncharacterized protein</fullName>
    </submittedName>
</protein>